<evidence type="ECO:0000313" key="1">
    <source>
        <dbReference type="EMBL" id="KAB8139196.1"/>
    </source>
</evidence>
<proteinExistence type="predicted"/>
<reference evidence="1 2" key="1">
    <citation type="submission" date="2019-10" db="EMBL/GenBank/DDBJ databases">
        <title>Gracilibacillus sp. nov. isolated from rice seeds.</title>
        <authorList>
            <person name="He S."/>
        </authorList>
    </citation>
    <scope>NUCLEOTIDE SEQUENCE [LARGE SCALE GENOMIC DNA]</scope>
    <source>
        <strain evidence="1 2">TD8</strain>
    </source>
</reference>
<protein>
    <submittedName>
        <fullName evidence="1">Uncharacterized protein</fullName>
    </submittedName>
</protein>
<dbReference type="AlphaFoldDB" id="A0A7C8L693"/>
<dbReference type="Pfam" id="PF26325">
    <property type="entry name" value="YhjD"/>
    <property type="match status" value="1"/>
</dbReference>
<evidence type="ECO:0000313" key="2">
    <source>
        <dbReference type="Proteomes" id="UP000480246"/>
    </source>
</evidence>
<dbReference type="EMBL" id="WEID01000006">
    <property type="protein sequence ID" value="KAB8139196.1"/>
    <property type="molecule type" value="Genomic_DNA"/>
</dbReference>
<dbReference type="Proteomes" id="UP000480246">
    <property type="component" value="Unassembled WGS sequence"/>
</dbReference>
<comment type="caution">
    <text evidence="1">The sequence shown here is derived from an EMBL/GenBank/DDBJ whole genome shotgun (WGS) entry which is preliminary data.</text>
</comment>
<name>A0A7C8L693_9BACI</name>
<organism evidence="1 2">
    <name type="scientific">Gracilibacillus oryzae</name>
    <dbReference type="NCBI Taxonomy" id="1672701"/>
    <lineage>
        <taxon>Bacteria</taxon>
        <taxon>Bacillati</taxon>
        <taxon>Bacillota</taxon>
        <taxon>Bacilli</taxon>
        <taxon>Bacillales</taxon>
        <taxon>Bacillaceae</taxon>
        <taxon>Gracilibacillus</taxon>
    </lineage>
</organism>
<dbReference type="OrthoDB" id="2988956at2"/>
<accession>A0A7C8L693</accession>
<dbReference type="RefSeq" id="WP_153401165.1">
    <property type="nucleotide sequence ID" value="NZ_ML762424.1"/>
</dbReference>
<sequence>MRYLDTHEWELASRFLFMSMALRVIKHDLAQLQQNMPFKINEPYITLLKQIEKKATIERRELQKQLYKEKIQVTTLEKKESFTTYLFTCKGKEEKRNYFNPAIRKKVELILNEWILKESESMNKPEKRKAPVLPRQA</sequence>
<dbReference type="InterPro" id="IPR058600">
    <property type="entry name" value="YhjD-like"/>
</dbReference>
<keyword evidence="2" id="KW-1185">Reference proteome</keyword>
<gene>
    <name evidence="1" type="ORF">F9U64_02065</name>
</gene>